<evidence type="ECO:0000313" key="1">
    <source>
        <dbReference type="EMBL" id="GAG00006.1"/>
    </source>
</evidence>
<dbReference type="EMBL" id="BARS01028945">
    <property type="protein sequence ID" value="GAG00006.1"/>
    <property type="molecule type" value="Genomic_DNA"/>
</dbReference>
<feature type="non-terminal residue" evidence="1">
    <location>
        <position position="1"/>
    </location>
</feature>
<gene>
    <name evidence="1" type="ORF">S01H1_45309</name>
</gene>
<protein>
    <submittedName>
        <fullName evidence="1">Uncharacterized protein</fullName>
    </submittedName>
</protein>
<sequence length="49" mass="5556">ELLGTFAIITANSNELASAEHDRMSVIITPYDYTRPDLGICWFLIQRSL</sequence>
<dbReference type="AlphaFoldDB" id="X0VHK9"/>
<proteinExistence type="predicted"/>
<reference evidence="1" key="1">
    <citation type="journal article" date="2014" name="Front. Microbiol.">
        <title>High frequency of phylogenetically diverse reductive dehalogenase-homologous genes in deep subseafloor sedimentary metagenomes.</title>
        <authorList>
            <person name="Kawai M."/>
            <person name="Futagami T."/>
            <person name="Toyoda A."/>
            <person name="Takaki Y."/>
            <person name="Nishi S."/>
            <person name="Hori S."/>
            <person name="Arai W."/>
            <person name="Tsubouchi T."/>
            <person name="Morono Y."/>
            <person name="Uchiyama I."/>
            <person name="Ito T."/>
            <person name="Fujiyama A."/>
            <person name="Inagaki F."/>
            <person name="Takami H."/>
        </authorList>
    </citation>
    <scope>NUCLEOTIDE SEQUENCE</scope>
    <source>
        <strain evidence="1">Expedition CK06-06</strain>
    </source>
</reference>
<comment type="caution">
    <text evidence="1">The sequence shown here is derived from an EMBL/GenBank/DDBJ whole genome shotgun (WGS) entry which is preliminary data.</text>
</comment>
<organism evidence="1">
    <name type="scientific">marine sediment metagenome</name>
    <dbReference type="NCBI Taxonomy" id="412755"/>
    <lineage>
        <taxon>unclassified sequences</taxon>
        <taxon>metagenomes</taxon>
        <taxon>ecological metagenomes</taxon>
    </lineage>
</organism>
<dbReference type="InterPro" id="IPR036590">
    <property type="entry name" value="SRAP-like"/>
</dbReference>
<accession>X0VHK9</accession>
<dbReference type="SUPFAM" id="SSF143081">
    <property type="entry name" value="BB1717-like"/>
    <property type="match status" value="1"/>
</dbReference>
<name>X0VHK9_9ZZZZ</name>